<keyword evidence="2" id="KW-1185">Reference proteome</keyword>
<dbReference type="OrthoDB" id="7340718at2"/>
<evidence type="ECO:0000313" key="1">
    <source>
        <dbReference type="EMBL" id="OWV34774.1"/>
    </source>
</evidence>
<protein>
    <submittedName>
        <fullName evidence="1">Uncharacterized protein</fullName>
    </submittedName>
</protein>
<comment type="caution">
    <text evidence="1">The sequence shown here is derived from an EMBL/GenBank/DDBJ whole genome shotgun (WGS) entry which is preliminary data.</text>
</comment>
<sequence length="293" mass="32338">MTGTALPPAIAEASKELAERLGGVAVLFYGSVLRTGDMDALLDFYVLTPDKETPGVRGFLSRHLWPDISFEEVSTTSGIVRAKVATMPLSTFSRAAAGEYLDSTVWTRFVQPAALSWSRDERSRHHAVEAVASAAVTAASVAAAGGPVQARPIDFWHDLFRQTYATEFRVERADRSRQIIAYAPSYYEELLPLAWSAADIPYRVVGEELRSEMSAETATGVLNWWLRQQNAGKLLNLSRLVKAAFTVKGAARYGLQKVEKHTGVTVPLTPFREKHPILAAPGVFFRVWRSAER</sequence>
<dbReference type="EMBL" id="NFZT01000001">
    <property type="protein sequence ID" value="OWV34774.1"/>
    <property type="molecule type" value="Genomic_DNA"/>
</dbReference>
<evidence type="ECO:0000313" key="2">
    <source>
        <dbReference type="Proteomes" id="UP000198462"/>
    </source>
</evidence>
<organism evidence="1 2">
    <name type="scientific">Pacificimonas flava</name>
    <dbReference type="NCBI Taxonomy" id="1234595"/>
    <lineage>
        <taxon>Bacteria</taxon>
        <taxon>Pseudomonadati</taxon>
        <taxon>Pseudomonadota</taxon>
        <taxon>Alphaproteobacteria</taxon>
        <taxon>Sphingomonadales</taxon>
        <taxon>Sphingosinicellaceae</taxon>
        <taxon>Pacificimonas</taxon>
    </lineage>
</organism>
<proteinExistence type="predicted"/>
<name>A0A219B9D6_9SPHN</name>
<dbReference type="AlphaFoldDB" id="A0A219B9D6"/>
<accession>A0A219B9D6</accession>
<reference evidence="2" key="1">
    <citation type="submission" date="2017-05" db="EMBL/GenBank/DDBJ databases">
        <authorList>
            <person name="Lin X."/>
        </authorList>
    </citation>
    <scope>NUCLEOTIDE SEQUENCE [LARGE SCALE GENOMIC DNA]</scope>
    <source>
        <strain evidence="2">JLT2012</strain>
    </source>
</reference>
<gene>
    <name evidence="1" type="ORF">B5C34_12505</name>
</gene>
<dbReference type="Proteomes" id="UP000198462">
    <property type="component" value="Unassembled WGS sequence"/>
</dbReference>